<dbReference type="PANTHER" id="PTHR30336:SF4">
    <property type="entry name" value="ENVELOPE BIOGENESIS FACTOR ELYC"/>
    <property type="match status" value="1"/>
</dbReference>
<feature type="transmembrane region" description="Helical" evidence="1">
    <location>
        <begin position="37"/>
        <end position="56"/>
    </location>
</feature>
<keyword evidence="1" id="KW-0812">Transmembrane</keyword>
<dbReference type="AlphaFoldDB" id="F4C966"/>
<dbReference type="EMBL" id="CP002584">
    <property type="protein sequence ID" value="ADZ78393.1"/>
    <property type="molecule type" value="Genomic_DNA"/>
</dbReference>
<keyword evidence="1" id="KW-0472">Membrane</keyword>
<dbReference type="PATRIC" id="fig|743722.3.peg.1957"/>
<dbReference type="STRING" id="743722.Sph21_1831"/>
<dbReference type="Pfam" id="PF02698">
    <property type="entry name" value="DUF218"/>
    <property type="match status" value="1"/>
</dbReference>
<dbReference type="PANTHER" id="PTHR30336">
    <property type="entry name" value="INNER MEMBRANE PROTEIN, PROBABLE PERMEASE"/>
    <property type="match status" value="1"/>
</dbReference>
<dbReference type="CDD" id="cd06259">
    <property type="entry name" value="YdcF-like"/>
    <property type="match status" value="1"/>
</dbReference>
<evidence type="ECO:0000259" key="2">
    <source>
        <dbReference type="Pfam" id="PF02698"/>
    </source>
</evidence>
<protein>
    <recommendedName>
        <fullName evidence="2">DUF218 domain-containing protein</fullName>
    </recommendedName>
</protein>
<dbReference type="eggNOG" id="COG1434">
    <property type="taxonomic scope" value="Bacteria"/>
</dbReference>
<evidence type="ECO:0000256" key="1">
    <source>
        <dbReference type="SAM" id="Phobius"/>
    </source>
</evidence>
<dbReference type="KEGG" id="shg:Sph21_1831"/>
<organism evidence="3">
    <name type="scientific">Sphingobacterium sp. (strain 21)</name>
    <dbReference type="NCBI Taxonomy" id="743722"/>
    <lineage>
        <taxon>Bacteria</taxon>
        <taxon>Pseudomonadati</taxon>
        <taxon>Bacteroidota</taxon>
        <taxon>Sphingobacteriia</taxon>
        <taxon>Sphingobacteriales</taxon>
        <taxon>Sphingobacteriaceae</taxon>
        <taxon>Sphingobacterium</taxon>
    </lineage>
</organism>
<accession>F4C966</accession>
<keyword evidence="1" id="KW-1133">Transmembrane helix</keyword>
<proteinExistence type="predicted"/>
<dbReference type="HOGENOM" id="CLU_053514_0_1_10"/>
<dbReference type="InterPro" id="IPR003848">
    <property type="entry name" value="DUF218"/>
</dbReference>
<gene>
    <name evidence="3" type="ordered locus">Sph21_1831</name>
</gene>
<dbReference type="GO" id="GO:0043164">
    <property type="term" value="P:Gram-negative-bacterium-type cell wall biogenesis"/>
    <property type="evidence" value="ECO:0007669"/>
    <property type="project" value="TreeGrafter"/>
</dbReference>
<dbReference type="GO" id="GO:0000270">
    <property type="term" value="P:peptidoglycan metabolic process"/>
    <property type="evidence" value="ECO:0007669"/>
    <property type="project" value="TreeGrafter"/>
</dbReference>
<evidence type="ECO:0000313" key="3">
    <source>
        <dbReference type="EMBL" id="ADZ78393.1"/>
    </source>
</evidence>
<name>F4C966_SPHS2</name>
<sequence length="242" mass="27836">MFWLDSLLLFWLTLGLAFLFGKLKRTVVSKRLFVGGFLWLFIITCSPIPNILIYGLESKYRTYSRSRNDKIDYILVLGGGFTENKTLPNFEQLSTASLSRISEAMRIKKIFPAAKLVMSGSKMNRTISQAEIYAHTVFELGFQRNDVVLLNEPKNTAEEAKSFNNKFGKGAKFILVTDAAHMQRALYAFRDMSPIPAPTNHYVKEPEKIYYAFKPSYLKIKMMNIAIHEYIGLLFYKLKNIL</sequence>
<dbReference type="GO" id="GO:0005886">
    <property type="term" value="C:plasma membrane"/>
    <property type="evidence" value="ECO:0007669"/>
    <property type="project" value="TreeGrafter"/>
</dbReference>
<feature type="domain" description="DUF218" evidence="2">
    <location>
        <begin position="72"/>
        <end position="232"/>
    </location>
</feature>
<reference evidence="3" key="1">
    <citation type="submission" date="2011-03" db="EMBL/GenBank/DDBJ databases">
        <title>Complete sequence of Sphingobacterium sp. 21.</title>
        <authorList>
            <consortium name="US DOE Joint Genome Institute"/>
            <person name="Lucas S."/>
            <person name="Copeland A."/>
            <person name="Lapidus A."/>
            <person name="Cheng J.-F."/>
            <person name="Goodwin L."/>
            <person name="Pitluck S."/>
            <person name="Davenport K."/>
            <person name="Detter J.C."/>
            <person name="Han C."/>
            <person name="Tapia R."/>
            <person name="Land M."/>
            <person name="Hauser L."/>
            <person name="Kyrpides N."/>
            <person name="Ivanova N."/>
            <person name="Ovchinnikova G."/>
            <person name="Pagani I."/>
            <person name="Siebers A.K."/>
            <person name="Allgaier M."/>
            <person name="Thelen M.P."/>
            <person name="Hugenholtz P."/>
            <person name="Woyke T."/>
        </authorList>
    </citation>
    <scope>NUCLEOTIDE SEQUENCE</scope>
    <source>
        <strain evidence="3">21</strain>
    </source>
</reference>
<dbReference type="InterPro" id="IPR051599">
    <property type="entry name" value="Cell_Envelope_Assoc"/>
</dbReference>